<dbReference type="AlphaFoldDB" id="A0A3B5K2T8"/>
<evidence type="ECO:0000313" key="2">
    <source>
        <dbReference type="Proteomes" id="UP000005226"/>
    </source>
</evidence>
<name>A0A3B5K2T8_TAKRU</name>
<dbReference type="Proteomes" id="UP000005226">
    <property type="component" value="Chromosome 19"/>
</dbReference>
<reference evidence="1" key="3">
    <citation type="submission" date="2025-09" db="UniProtKB">
        <authorList>
            <consortium name="Ensembl"/>
        </authorList>
    </citation>
    <scope>IDENTIFICATION</scope>
</reference>
<reference evidence="1" key="2">
    <citation type="submission" date="2025-08" db="UniProtKB">
        <authorList>
            <consortium name="Ensembl"/>
        </authorList>
    </citation>
    <scope>IDENTIFICATION</scope>
</reference>
<reference evidence="1 2" key="1">
    <citation type="journal article" date="2011" name="Genome Biol. Evol.">
        <title>Integration of the genetic map and genome assembly of fugu facilitates insights into distinct features of genome evolution in teleosts and mammals.</title>
        <authorList>
            <person name="Kai W."/>
            <person name="Kikuchi K."/>
            <person name="Tohari S."/>
            <person name="Chew A.K."/>
            <person name="Tay A."/>
            <person name="Fujiwara A."/>
            <person name="Hosoya S."/>
            <person name="Suetake H."/>
            <person name="Naruse K."/>
            <person name="Brenner S."/>
            <person name="Suzuki Y."/>
            <person name="Venkatesh B."/>
        </authorList>
    </citation>
    <scope>NUCLEOTIDE SEQUENCE [LARGE SCALE GENOMIC DNA]</scope>
</reference>
<protein>
    <submittedName>
        <fullName evidence="1">Uncharacterized protein</fullName>
    </submittedName>
</protein>
<keyword evidence="2" id="KW-1185">Reference proteome</keyword>
<dbReference type="Ensembl" id="ENSTRUT00000051596.2">
    <property type="protein sequence ID" value="ENSTRUP00000049812.2"/>
    <property type="gene ID" value="ENSTRUG00000021488.2"/>
</dbReference>
<dbReference type="InParanoid" id="A0A3B5K2T8"/>
<organism evidence="1 2">
    <name type="scientific">Takifugu rubripes</name>
    <name type="common">Japanese pufferfish</name>
    <name type="synonym">Fugu rubripes</name>
    <dbReference type="NCBI Taxonomy" id="31033"/>
    <lineage>
        <taxon>Eukaryota</taxon>
        <taxon>Metazoa</taxon>
        <taxon>Chordata</taxon>
        <taxon>Craniata</taxon>
        <taxon>Vertebrata</taxon>
        <taxon>Euteleostomi</taxon>
        <taxon>Actinopterygii</taxon>
        <taxon>Neopterygii</taxon>
        <taxon>Teleostei</taxon>
        <taxon>Neoteleostei</taxon>
        <taxon>Acanthomorphata</taxon>
        <taxon>Eupercaria</taxon>
        <taxon>Tetraodontiformes</taxon>
        <taxon>Tetradontoidea</taxon>
        <taxon>Tetraodontidae</taxon>
        <taxon>Takifugu</taxon>
    </lineage>
</organism>
<proteinExistence type="predicted"/>
<sequence>HVIKHKREKIMLQLADFIVEQRLPLEAGPGHTVLPARWTFPSGFPVLQAVPHTLKDLQGLSVPLA</sequence>
<evidence type="ECO:0000313" key="1">
    <source>
        <dbReference type="Ensembl" id="ENSTRUP00000049812.2"/>
    </source>
</evidence>
<accession>A0A3B5K2T8</accession>